<organism evidence="3 4">
    <name type="scientific">Acetobacter fallax</name>
    <dbReference type="NCBI Taxonomy" id="1737473"/>
    <lineage>
        <taxon>Bacteria</taxon>
        <taxon>Pseudomonadati</taxon>
        <taxon>Pseudomonadota</taxon>
        <taxon>Alphaproteobacteria</taxon>
        <taxon>Acetobacterales</taxon>
        <taxon>Acetobacteraceae</taxon>
        <taxon>Acetobacter</taxon>
    </lineage>
</organism>
<evidence type="ECO:0000313" key="4">
    <source>
        <dbReference type="Proteomes" id="UP000615326"/>
    </source>
</evidence>
<dbReference type="EMBL" id="WOSW01000014">
    <property type="protein sequence ID" value="NHO32701.1"/>
    <property type="molecule type" value="Genomic_DNA"/>
</dbReference>
<evidence type="ECO:0000256" key="1">
    <source>
        <dbReference type="SAM" id="MobiDB-lite"/>
    </source>
</evidence>
<keyword evidence="2" id="KW-0732">Signal</keyword>
<comment type="caution">
    <text evidence="3">The sequence shown here is derived from an EMBL/GenBank/DDBJ whole genome shotgun (WGS) entry which is preliminary data.</text>
</comment>
<gene>
    <name evidence="3" type="ORF">GOB84_09025</name>
</gene>
<dbReference type="Pfam" id="PF01469">
    <property type="entry name" value="Pentapeptide_2"/>
    <property type="match status" value="1"/>
</dbReference>
<name>A0ABX0K8Z6_9PROT</name>
<feature type="region of interest" description="Disordered" evidence="1">
    <location>
        <begin position="25"/>
        <end position="56"/>
    </location>
</feature>
<feature type="compositionally biased region" description="Gly residues" evidence="1">
    <location>
        <begin position="100"/>
        <end position="140"/>
    </location>
</feature>
<keyword evidence="4" id="KW-1185">Reference proteome</keyword>
<feature type="chain" id="PRO_5046914762" evidence="2">
    <location>
        <begin position="21"/>
        <end position="140"/>
    </location>
</feature>
<dbReference type="Proteomes" id="UP000615326">
    <property type="component" value="Unassembled WGS sequence"/>
</dbReference>
<proteinExistence type="predicted"/>
<dbReference type="InterPro" id="IPR002989">
    <property type="entry name" value="Mycobac_pentapep"/>
</dbReference>
<feature type="signal peptide" evidence="2">
    <location>
        <begin position="1"/>
        <end position="20"/>
    </location>
</feature>
<sequence length="140" mass="13615">MRKFAGIIIGLTGLACVARAQDYSTSPAQNSTHWDYSAGSRPGPSESYEGYPPPPAQVIISPGMYGNGYGGGAGNNGNTGNTGAEGQSGMNSASGPNPGVNGGVGWGNTGAGNTGSGNVGRGNTGVGNIGAGNTGWGRGH</sequence>
<feature type="region of interest" description="Disordered" evidence="1">
    <location>
        <begin position="69"/>
        <end position="140"/>
    </location>
</feature>
<feature type="compositionally biased region" description="Polar residues" evidence="1">
    <location>
        <begin position="25"/>
        <end position="34"/>
    </location>
</feature>
<protein>
    <submittedName>
        <fullName evidence="3">Uncharacterized protein</fullName>
    </submittedName>
</protein>
<dbReference type="RefSeq" id="WP_173577228.1">
    <property type="nucleotide sequence ID" value="NZ_WOSW01000014.1"/>
</dbReference>
<dbReference type="PROSITE" id="PS51257">
    <property type="entry name" value="PROKAR_LIPOPROTEIN"/>
    <property type="match status" value="1"/>
</dbReference>
<accession>A0ABX0K8Z6</accession>
<evidence type="ECO:0000313" key="3">
    <source>
        <dbReference type="EMBL" id="NHO32701.1"/>
    </source>
</evidence>
<reference evidence="3 4" key="1">
    <citation type="journal article" date="2020" name="Int. J. Syst. Evol. Microbiol.">
        <title>Novel acetic acid bacteria from cider fermentations: Acetobacter conturbans sp. nov. and Acetobacter fallax sp. nov.</title>
        <authorList>
            <person name="Sombolestani A.S."/>
            <person name="Cleenwerck I."/>
            <person name="Cnockaert M."/>
            <person name="Borremans W."/>
            <person name="Wieme A.D."/>
            <person name="De Vuyst L."/>
            <person name="Vandamme P."/>
        </authorList>
    </citation>
    <scope>NUCLEOTIDE SEQUENCE [LARGE SCALE GENOMIC DNA]</scope>
    <source>
        <strain evidence="3 4">LMG 1637</strain>
    </source>
</reference>
<evidence type="ECO:0000256" key="2">
    <source>
        <dbReference type="SAM" id="SignalP"/>
    </source>
</evidence>